<gene>
    <name evidence="1" type="ORF">SSE37_05250</name>
</gene>
<accession>A3K280</accession>
<reference evidence="1 2" key="1">
    <citation type="submission" date="2006-06" db="EMBL/GenBank/DDBJ databases">
        <authorList>
            <person name="Moran M.A."/>
            <person name="Ferriera S."/>
            <person name="Johnson J."/>
            <person name="Kravitz S."/>
            <person name="Beeson K."/>
            <person name="Sutton G."/>
            <person name="Rogers Y.-H."/>
            <person name="Friedman R."/>
            <person name="Frazier M."/>
            <person name="Venter J.C."/>
        </authorList>
    </citation>
    <scope>NUCLEOTIDE SEQUENCE [LARGE SCALE GENOMIC DNA]</scope>
    <source>
        <strain evidence="1 2">E-37</strain>
    </source>
</reference>
<keyword evidence="2" id="KW-1185">Reference proteome</keyword>
<dbReference type="AlphaFoldDB" id="A3K280"/>
<name>A3K280_SAGS3</name>
<organism evidence="1 2">
    <name type="scientific">Sagittula stellata (strain ATCC 700073 / DSM 11524 / E-37)</name>
    <dbReference type="NCBI Taxonomy" id="388399"/>
    <lineage>
        <taxon>Bacteria</taxon>
        <taxon>Pseudomonadati</taxon>
        <taxon>Pseudomonadota</taxon>
        <taxon>Alphaproteobacteria</taxon>
        <taxon>Rhodobacterales</taxon>
        <taxon>Roseobacteraceae</taxon>
        <taxon>Sagittula</taxon>
    </lineage>
</organism>
<dbReference type="InterPro" id="IPR012674">
    <property type="entry name" value="Calycin"/>
</dbReference>
<dbReference type="SUPFAM" id="SSF50814">
    <property type="entry name" value="Lipocalins"/>
    <property type="match status" value="1"/>
</dbReference>
<dbReference type="eggNOG" id="COG3040">
    <property type="taxonomic scope" value="Bacteria"/>
</dbReference>
<dbReference type="EMBL" id="AAYA01000004">
    <property type="protein sequence ID" value="EBA09026.1"/>
    <property type="molecule type" value="Genomic_DNA"/>
</dbReference>
<protein>
    <submittedName>
        <fullName evidence="1">Uncharacterized protein</fullName>
    </submittedName>
</protein>
<proteinExistence type="predicted"/>
<evidence type="ECO:0000313" key="2">
    <source>
        <dbReference type="Proteomes" id="UP000005713"/>
    </source>
</evidence>
<evidence type="ECO:0000313" key="1">
    <source>
        <dbReference type="EMBL" id="EBA09026.1"/>
    </source>
</evidence>
<dbReference type="Proteomes" id="UP000005713">
    <property type="component" value="Unassembled WGS sequence"/>
</dbReference>
<sequence length="139" mass="14774">MLAACSVAPKAPLSPVPVRNPTTAVASQVNADPARVQGQWVVVQSSKAVAGTPVRIGNGALQIGSDAQAFVARGQGRFASGDTEVWVHWLDDDDRTVAMGTPDGAWFAILDRTGRPGERLNAARDILGWYGYDLSRVMK</sequence>
<comment type="caution">
    <text evidence="1">The sequence shown here is derived from an EMBL/GenBank/DDBJ whole genome shotgun (WGS) entry which is preliminary data.</text>
</comment>